<evidence type="ECO:0000313" key="5">
    <source>
        <dbReference type="Proteomes" id="UP000094527"/>
    </source>
</evidence>
<keyword evidence="5" id="KW-1185">Reference proteome</keyword>
<dbReference type="Pfam" id="PF03265">
    <property type="entry name" value="DNase_II"/>
    <property type="match status" value="1"/>
</dbReference>
<gene>
    <name evidence="4" type="ORF">Ocin01_15945</name>
</gene>
<dbReference type="OrthoDB" id="10261598at2759"/>
<proteinExistence type="inferred from homology"/>
<reference evidence="4 5" key="1">
    <citation type="journal article" date="2016" name="Genome Biol. Evol.">
        <title>Gene Family Evolution Reflects Adaptation to Soil Environmental Stressors in the Genome of the Collembolan Orchesella cincta.</title>
        <authorList>
            <person name="Faddeeva-Vakhrusheva A."/>
            <person name="Derks M.F."/>
            <person name="Anvar S.Y."/>
            <person name="Agamennone V."/>
            <person name="Suring W."/>
            <person name="Smit S."/>
            <person name="van Straalen N.M."/>
            <person name="Roelofs D."/>
        </authorList>
    </citation>
    <scope>NUCLEOTIDE SEQUENCE [LARGE SCALE GENOMIC DNA]</scope>
    <source>
        <tissue evidence="4">Mixed pool</tissue>
    </source>
</reference>
<accession>A0A1D2MCU0</accession>
<protein>
    <submittedName>
        <fullName evidence="4">Deoxyribonuclease-2-beta</fullName>
    </submittedName>
</protein>
<feature type="region of interest" description="Disordered" evidence="3">
    <location>
        <begin position="1"/>
        <end position="22"/>
    </location>
</feature>
<dbReference type="InterPro" id="IPR004947">
    <property type="entry name" value="DNase_II"/>
</dbReference>
<dbReference type="GO" id="GO:0006309">
    <property type="term" value="P:apoptotic DNA fragmentation"/>
    <property type="evidence" value="ECO:0007669"/>
    <property type="project" value="TreeGrafter"/>
</dbReference>
<sequence length="323" mass="37520">HISDKTSKNVRGTDSSETKDELEINQEDLIPEMINLTLADENEKLPNLIRDMKNLTLVDENEKFRISQEEPSCIFEPNVKNANMVKCVDNKNSQPEWDENGAECIENVYCRNNNSEKVDWYVAYRLPTNPRTNGKKRTGEQRLPNRFLFITPDGVERHFTSDAVENTIELLTNVHERPFIKYAVYNNEPPKYSNGTSYGNVQSSKGHVKGMLVYNTLHKRFFMQHTQPKFPPVQGFELKEASEYGQTYVCVTVSSAKNIRRIIRHISQLRPEIYATNIEQEIPAPIKNLPWNLLRISIHSENEQPFKLFSKTKADFDIYFIMN</sequence>
<keyword evidence="2" id="KW-0378">Hydrolase</keyword>
<dbReference type="STRING" id="48709.A0A1D2MCU0"/>
<evidence type="ECO:0000256" key="3">
    <source>
        <dbReference type="SAM" id="MobiDB-lite"/>
    </source>
</evidence>
<name>A0A1D2MCU0_ORCCI</name>
<evidence type="ECO:0000313" key="4">
    <source>
        <dbReference type="EMBL" id="ODM90732.1"/>
    </source>
</evidence>
<dbReference type="PANTHER" id="PTHR10858">
    <property type="entry name" value="DEOXYRIBONUCLEASE II"/>
    <property type="match status" value="1"/>
</dbReference>
<comment type="similarity">
    <text evidence="1">Belongs to the DNase II family.</text>
</comment>
<evidence type="ECO:0000256" key="1">
    <source>
        <dbReference type="ARBA" id="ARBA00007527"/>
    </source>
</evidence>
<dbReference type="EMBL" id="LJIJ01001816">
    <property type="protein sequence ID" value="ODM90732.1"/>
    <property type="molecule type" value="Genomic_DNA"/>
</dbReference>
<dbReference type="AlphaFoldDB" id="A0A1D2MCU0"/>
<dbReference type="GO" id="GO:0004531">
    <property type="term" value="F:deoxyribonuclease II activity"/>
    <property type="evidence" value="ECO:0007669"/>
    <property type="project" value="InterPro"/>
</dbReference>
<feature type="non-terminal residue" evidence="4">
    <location>
        <position position="1"/>
    </location>
</feature>
<comment type="caution">
    <text evidence="4">The sequence shown here is derived from an EMBL/GenBank/DDBJ whole genome shotgun (WGS) entry which is preliminary data.</text>
</comment>
<dbReference type="PANTHER" id="PTHR10858:SF23">
    <property type="entry name" value="DEOXYRIBONUCLEASE II"/>
    <property type="match status" value="1"/>
</dbReference>
<organism evidence="4 5">
    <name type="scientific">Orchesella cincta</name>
    <name type="common">Springtail</name>
    <name type="synonym">Podura cincta</name>
    <dbReference type="NCBI Taxonomy" id="48709"/>
    <lineage>
        <taxon>Eukaryota</taxon>
        <taxon>Metazoa</taxon>
        <taxon>Ecdysozoa</taxon>
        <taxon>Arthropoda</taxon>
        <taxon>Hexapoda</taxon>
        <taxon>Collembola</taxon>
        <taxon>Entomobryomorpha</taxon>
        <taxon>Entomobryoidea</taxon>
        <taxon>Orchesellidae</taxon>
        <taxon>Orchesellinae</taxon>
        <taxon>Orchesella</taxon>
    </lineage>
</organism>
<dbReference type="Proteomes" id="UP000094527">
    <property type="component" value="Unassembled WGS sequence"/>
</dbReference>
<evidence type="ECO:0000256" key="2">
    <source>
        <dbReference type="ARBA" id="ARBA00022801"/>
    </source>
</evidence>